<reference evidence="1" key="1">
    <citation type="submission" date="2020-04" db="EMBL/GenBank/DDBJ databases">
        <authorList>
            <person name="Chiriac C."/>
            <person name="Salcher M."/>
            <person name="Ghai R."/>
            <person name="Kavagutti S V."/>
        </authorList>
    </citation>
    <scope>NUCLEOTIDE SEQUENCE</scope>
</reference>
<protein>
    <submittedName>
        <fullName evidence="1">Uncharacterized protein</fullName>
    </submittedName>
</protein>
<organism evidence="1">
    <name type="scientific">uncultured Caudovirales phage</name>
    <dbReference type="NCBI Taxonomy" id="2100421"/>
    <lineage>
        <taxon>Viruses</taxon>
        <taxon>Duplodnaviria</taxon>
        <taxon>Heunggongvirae</taxon>
        <taxon>Uroviricota</taxon>
        <taxon>Caudoviricetes</taxon>
        <taxon>Peduoviridae</taxon>
        <taxon>Maltschvirus</taxon>
        <taxon>Maltschvirus maltsch</taxon>
    </lineage>
</organism>
<evidence type="ECO:0000313" key="1">
    <source>
        <dbReference type="EMBL" id="CAB4122423.1"/>
    </source>
</evidence>
<name>A0A6J5KM85_9CAUD</name>
<accession>A0A6J5KM85</accession>
<dbReference type="EMBL" id="LR796162">
    <property type="protein sequence ID" value="CAB4122423.1"/>
    <property type="molecule type" value="Genomic_DNA"/>
</dbReference>
<proteinExistence type="predicted"/>
<sequence length="66" mass="7484">MIKPFKVLETRTEPDGSTGVIYEVTRVESTAPNRTKTLKMSTYMSVPKDQDVDQFLFEKLSAAGWL</sequence>
<gene>
    <name evidence="1" type="ORF">UFOVP33_5</name>
</gene>